<keyword evidence="1 3" id="KW-0808">Transferase</keyword>
<dbReference type="RefSeq" id="WP_109741308.1">
    <property type="nucleotide sequence ID" value="NZ_QGGO01000002.1"/>
</dbReference>
<sequence>MKTLLLARPDHSINLYRHLSQETEVDVKFHTFGVFKEKSLLSAWKPYVKTVNSQADISYQFTAFHRLLYFLQKHFSFDYYKTENQISEYYFNRFIQKSIDDLDVLHYWPVYCYKAVETFKKLNPQVKLLADVYAAHPTYTQQLLEPEFEKSGIPFAKSHFYRSKEREIASLENAENIVVPSEYMAHIYRQYLPQANIFTASFGLQITPQTKKRKGHYRTFGERLKLIFTGKVSIEKGCIYLFEAMKQLPSDKFVLDVIGEIEPSQTSVFKQYRHIPNIRFLGKMPNSELLSILPSYHVFVMPSLSDAYSLAVSEALTSNIPVIVTENVGNKDDIRKYKVGEVCKAQCVESLLKSIISMCYEEYRQLLKSNIDNFIKEEETNNHASKVLNIYQTLISSK</sequence>
<dbReference type="CDD" id="cd03801">
    <property type="entry name" value="GT4_PimA-like"/>
    <property type="match status" value="1"/>
</dbReference>
<gene>
    <name evidence="3" type="ORF">LV89_00531</name>
</gene>
<evidence type="ECO:0000313" key="4">
    <source>
        <dbReference type="Proteomes" id="UP000245489"/>
    </source>
</evidence>
<dbReference type="InterPro" id="IPR001296">
    <property type="entry name" value="Glyco_trans_1"/>
</dbReference>
<organism evidence="3 4">
    <name type="scientific">Arcicella aurantiaca</name>
    <dbReference type="NCBI Taxonomy" id="591202"/>
    <lineage>
        <taxon>Bacteria</taxon>
        <taxon>Pseudomonadati</taxon>
        <taxon>Bacteroidota</taxon>
        <taxon>Cytophagia</taxon>
        <taxon>Cytophagales</taxon>
        <taxon>Flectobacillaceae</taxon>
        <taxon>Arcicella</taxon>
    </lineage>
</organism>
<keyword evidence="4" id="KW-1185">Reference proteome</keyword>
<protein>
    <submittedName>
        <fullName evidence="3">Glycosyltransferase involved in cell wall biosynthesis</fullName>
    </submittedName>
</protein>
<dbReference type="Pfam" id="PF00534">
    <property type="entry name" value="Glycos_transf_1"/>
    <property type="match status" value="1"/>
</dbReference>
<evidence type="ECO:0000256" key="1">
    <source>
        <dbReference type="ARBA" id="ARBA00022679"/>
    </source>
</evidence>
<proteinExistence type="predicted"/>
<dbReference type="Proteomes" id="UP000245489">
    <property type="component" value="Unassembled WGS sequence"/>
</dbReference>
<accession>A0A316EEH7</accession>
<dbReference type="PANTHER" id="PTHR46401:SF2">
    <property type="entry name" value="GLYCOSYLTRANSFERASE WBBK-RELATED"/>
    <property type="match status" value="1"/>
</dbReference>
<dbReference type="PANTHER" id="PTHR46401">
    <property type="entry name" value="GLYCOSYLTRANSFERASE WBBK-RELATED"/>
    <property type="match status" value="1"/>
</dbReference>
<evidence type="ECO:0000259" key="2">
    <source>
        <dbReference type="Pfam" id="PF00534"/>
    </source>
</evidence>
<feature type="domain" description="Glycosyl transferase family 1" evidence="2">
    <location>
        <begin position="219"/>
        <end position="361"/>
    </location>
</feature>
<dbReference type="SUPFAM" id="SSF53756">
    <property type="entry name" value="UDP-Glycosyltransferase/glycogen phosphorylase"/>
    <property type="match status" value="1"/>
</dbReference>
<evidence type="ECO:0000313" key="3">
    <source>
        <dbReference type="EMBL" id="PWK28977.1"/>
    </source>
</evidence>
<dbReference type="OrthoDB" id="596635at2"/>
<dbReference type="AlphaFoldDB" id="A0A316EEH7"/>
<dbReference type="GO" id="GO:0016757">
    <property type="term" value="F:glycosyltransferase activity"/>
    <property type="evidence" value="ECO:0007669"/>
    <property type="project" value="InterPro"/>
</dbReference>
<name>A0A316EEH7_9BACT</name>
<reference evidence="3 4" key="1">
    <citation type="submission" date="2018-05" db="EMBL/GenBank/DDBJ databases">
        <title>Genomic Encyclopedia of Archaeal and Bacterial Type Strains, Phase II (KMG-II): from individual species to whole genera.</title>
        <authorList>
            <person name="Goeker M."/>
        </authorList>
    </citation>
    <scope>NUCLEOTIDE SEQUENCE [LARGE SCALE GENOMIC DNA]</scope>
    <source>
        <strain evidence="3 4">DSM 22214</strain>
    </source>
</reference>
<dbReference type="Gene3D" id="3.40.50.2000">
    <property type="entry name" value="Glycogen Phosphorylase B"/>
    <property type="match status" value="2"/>
</dbReference>
<comment type="caution">
    <text evidence="3">The sequence shown here is derived from an EMBL/GenBank/DDBJ whole genome shotgun (WGS) entry which is preliminary data.</text>
</comment>
<dbReference type="EMBL" id="QGGO01000002">
    <property type="protein sequence ID" value="PWK28977.1"/>
    <property type="molecule type" value="Genomic_DNA"/>
</dbReference>